<evidence type="ECO:0000313" key="2">
    <source>
        <dbReference type="Proteomes" id="UP001139333"/>
    </source>
</evidence>
<proteinExistence type="predicted"/>
<dbReference type="RefSeq" id="WP_248996300.1">
    <property type="nucleotide sequence ID" value="NZ_JAKIKP010000010.1"/>
</dbReference>
<accession>A0A9X2CKZ6</accession>
<dbReference type="Gene3D" id="2.40.128.490">
    <property type="entry name" value="Uncharacterised protein PF14869, DUF4488"/>
    <property type="match status" value="1"/>
</dbReference>
<dbReference type="Proteomes" id="UP001139333">
    <property type="component" value="Unassembled WGS sequence"/>
</dbReference>
<organism evidence="1 2">
    <name type="scientific">Shewanella gaetbuli</name>
    <dbReference type="NCBI Taxonomy" id="220752"/>
    <lineage>
        <taxon>Bacteria</taxon>
        <taxon>Pseudomonadati</taxon>
        <taxon>Pseudomonadota</taxon>
        <taxon>Gammaproteobacteria</taxon>
        <taxon>Alteromonadales</taxon>
        <taxon>Shewanellaceae</taxon>
        <taxon>Shewanella</taxon>
    </lineage>
</organism>
<comment type="caution">
    <text evidence="1">The sequence shown here is derived from an EMBL/GenBank/DDBJ whole genome shotgun (WGS) entry which is preliminary data.</text>
</comment>
<name>A0A9X2CKZ6_9GAMM</name>
<protein>
    <recommendedName>
        <fullName evidence="3">Lipocalin-like domain-containing protein</fullName>
    </recommendedName>
</protein>
<gene>
    <name evidence="1" type="ORF">L2672_13120</name>
</gene>
<dbReference type="EMBL" id="JAKIKP010000010">
    <property type="protein sequence ID" value="MCL1143626.1"/>
    <property type="molecule type" value="Genomic_DNA"/>
</dbReference>
<dbReference type="AlphaFoldDB" id="A0A9X2CKZ6"/>
<keyword evidence="2" id="KW-1185">Reference proteome</keyword>
<reference evidence="1" key="1">
    <citation type="submission" date="2022-01" db="EMBL/GenBank/DDBJ databases">
        <title>Whole genome-based taxonomy of the Shewanellaceae.</title>
        <authorList>
            <person name="Martin-Rodriguez A.J."/>
        </authorList>
    </citation>
    <scope>NUCLEOTIDE SEQUENCE</scope>
    <source>
        <strain evidence="1">DSM 16422</strain>
    </source>
</reference>
<evidence type="ECO:0008006" key="3">
    <source>
        <dbReference type="Google" id="ProtNLM"/>
    </source>
</evidence>
<sequence>MLYSYPVVIATSVLMFICATISPLTYSPLTYAAEHNNGRSGVSSASMKTEQQANPIQGTWQLVSGRYLNEQQQWVDYASLNLSAIKIIAASHFSFTTVQQTATGPKFWAAGTGTYQLTNTTYTEQPSLNSFGAVVGQEFVFEYQLKNNQLHTQRVENGDLQEVEVWQRL</sequence>
<evidence type="ECO:0000313" key="1">
    <source>
        <dbReference type="EMBL" id="MCL1143626.1"/>
    </source>
</evidence>